<dbReference type="AlphaFoldDB" id="A0ABD0L2J6"/>
<sequence>MNGACDVCFQVHKCGSTTVYNILARYALHHNLNVALPRRKYKDTEGWHTFGSFTEDRVMPLAPGQEFHLLFNHMTYNRTALDKVMPPGTFYCAIVREPVKRFISSVYYYNFLEPPRPDVSVSDFVMRGFLSEKNRAVLESKEHPFWVYNTIALDTGMALSKVKDEQAVEEHIAKLDREMDLVMVVEHFYESIVLLKRRAKLHLRDVIFIVENVRKQTATHRLADSDVTVLKAWQMADFKIYDHFHRKFREEVKKEGASFTEEVEHFKTVQKKVEKFCLGGKNATGVLQVPSSKWTEGFSVPSCDCMLMKLCETDLQRILVRRATIRRGYS</sequence>
<evidence type="ECO:0000256" key="4">
    <source>
        <dbReference type="ARBA" id="ARBA00022692"/>
    </source>
</evidence>
<protein>
    <submittedName>
        <fullName evidence="10">Uncharacterized protein</fullName>
    </submittedName>
</protein>
<evidence type="ECO:0000256" key="9">
    <source>
        <dbReference type="ARBA" id="ARBA00023180"/>
    </source>
</evidence>
<dbReference type="GO" id="GO:0008146">
    <property type="term" value="F:sulfotransferase activity"/>
    <property type="evidence" value="ECO:0007669"/>
    <property type="project" value="UniProtKB-ARBA"/>
</dbReference>
<dbReference type="Pfam" id="PF06990">
    <property type="entry name" value="Gal-3-0_sulfotr"/>
    <property type="match status" value="1"/>
</dbReference>
<keyword evidence="4" id="KW-0812">Transmembrane</keyword>
<keyword evidence="8" id="KW-0472">Membrane</keyword>
<dbReference type="PANTHER" id="PTHR14647:SF87">
    <property type="entry name" value="PUTATIVE-RELATED"/>
    <property type="match status" value="1"/>
</dbReference>
<dbReference type="SUPFAM" id="SSF52540">
    <property type="entry name" value="P-loop containing nucleoside triphosphate hydrolases"/>
    <property type="match status" value="1"/>
</dbReference>
<comment type="similarity">
    <text evidence="2">Belongs to the galactose-3-O-sulfotransferase family.</text>
</comment>
<dbReference type="EMBL" id="JACVVK020000094">
    <property type="protein sequence ID" value="KAK7493287.1"/>
    <property type="molecule type" value="Genomic_DNA"/>
</dbReference>
<reference evidence="10 11" key="1">
    <citation type="journal article" date="2023" name="Sci. Data">
        <title>Genome assembly of the Korean intertidal mud-creeper Batillaria attramentaria.</title>
        <authorList>
            <person name="Patra A.K."/>
            <person name="Ho P.T."/>
            <person name="Jun S."/>
            <person name="Lee S.J."/>
            <person name="Kim Y."/>
            <person name="Won Y.J."/>
        </authorList>
    </citation>
    <scope>NUCLEOTIDE SEQUENCE [LARGE SCALE GENOMIC DNA]</scope>
    <source>
        <strain evidence="10">Wonlab-2016</strain>
    </source>
</reference>
<dbReference type="InterPro" id="IPR027417">
    <property type="entry name" value="P-loop_NTPase"/>
</dbReference>
<keyword evidence="11" id="KW-1185">Reference proteome</keyword>
<keyword evidence="9" id="KW-0325">Glycoprotein</keyword>
<evidence type="ECO:0000256" key="7">
    <source>
        <dbReference type="ARBA" id="ARBA00023034"/>
    </source>
</evidence>
<evidence type="ECO:0000256" key="1">
    <source>
        <dbReference type="ARBA" id="ARBA00004323"/>
    </source>
</evidence>
<dbReference type="PANTHER" id="PTHR14647">
    <property type="entry name" value="GALACTOSE-3-O-SULFOTRANSFERASE"/>
    <property type="match status" value="1"/>
</dbReference>
<evidence type="ECO:0000256" key="3">
    <source>
        <dbReference type="ARBA" id="ARBA00022679"/>
    </source>
</evidence>
<comment type="caution">
    <text evidence="10">The sequence shown here is derived from an EMBL/GenBank/DDBJ whole genome shotgun (WGS) entry which is preliminary data.</text>
</comment>
<gene>
    <name evidence="10" type="ORF">BaRGS_00015413</name>
</gene>
<comment type="subcellular location">
    <subcellularLocation>
        <location evidence="1">Golgi apparatus membrane</location>
        <topology evidence="1">Single-pass type II membrane protein</topology>
    </subcellularLocation>
</comment>
<keyword evidence="3" id="KW-0808">Transferase</keyword>
<evidence type="ECO:0000256" key="5">
    <source>
        <dbReference type="ARBA" id="ARBA00022968"/>
    </source>
</evidence>
<evidence type="ECO:0000256" key="2">
    <source>
        <dbReference type="ARBA" id="ARBA00008124"/>
    </source>
</evidence>
<evidence type="ECO:0000313" key="11">
    <source>
        <dbReference type="Proteomes" id="UP001519460"/>
    </source>
</evidence>
<evidence type="ECO:0000256" key="8">
    <source>
        <dbReference type="ARBA" id="ARBA00023136"/>
    </source>
</evidence>
<keyword evidence="6" id="KW-1133">Transmembrane helix</keyword>
<keyword evidence="5" id="KW-0735">Signal-anchor</keyword>
<dbReference type="InterPro" id="IPR009729">
    <property type="entry name" value="Gal-3-0_sulfotransfrase"/>
</dbReference>
<dbReference type="GO" id="GO:0000139">
    <property type="term" value="C:Golgi membrane"/>
    <property type="evidence" value="ECO:0007669"/>
    <property type="project" value="UniProtKB-SubCell"/>
</dbReference>
<name>A0ABD0L2J6_9CAEN</name>
<dbReference type="Gene3D" id="3.40.50.300">
    <property type="entry name" value="P-loop containing nucleotide triphosphate hydrolases"/>
    <property type="match status" value="1"/>
</dbReference>
<keyword evidence="7" id="KW-0333">Golgi apparatus</keyword>
<evidence type="ECO:0000313" key="10">
    <source>
        <dbReference type="EMBL" id="KAK7493287.1"/>
    </source>
</evidence>
<organism evidence="10 11">
    <name type="scientific">Batillaria attramentaria</name>
    <dbReference type="NCBI Taxonomy" id="370345"/>
    <lineage>
        <taxon>Eukaryota</taxon>
        <taxon>Metazoa</taxon>
        <taxon>Spiralia</taxon>
        <taxon>Lophotrochozoa</taxon>
        <taxon>Mollusca</taxon>
        <taxon>Gastropoda</taxon>
        <taxon>Caenogastropoda</taxon>
        <taxon>Sorbeoconcha</taxon>
        <taxon>Cerithioidea</taxon>
        <taxon>Batillariidae</taxon>
        <taxon>Batillaria</taxon>
    </lineage>
</organism>
<accession>A0ABD0L2J6</accession>
<proteinExistence type="inferred from homology"/>
<dbReference type="Proteomes" id="UP001519460">
    <property type="component" value="Unassembled WGS sequence"/>
</dbReference>
<evidence type="ECO:0000256" key="6">
    <source>
        <dbReference type="ARBA" id="ARBA00022989"/>
    </source>
</evidence>